<dbReference type="RefSeq" id="WP_345678808.1">
    <property type="nucleotide sequence ID" value="NZ_BAABHS010000024.1"/>
</dbReference>
<dbReference type="NCBIfam" id="TIGR01634">
    <property type="entry name" value="tail_P2_I"/>
    <property type="match status" value="1"/>
</dbReference>
<evidence type="ECO:0000313" key="1">
    <source>
        <dbReference type="EMBL" id="GAA4982117.1"/>
    </source>
</evidence>
<sequence>MRGTVEGLPTAHPLVYRLPGVYLGHPFLEGFLAGLDEVLAPVLLTLDNLPAHLDPRTAPEDLLAWVARWVAVEADADRPLAQRRAVVADAVARHQRRGTARALAEVVRVETGVVPELTETGGTKWSTDPGESLPGEARPWVRIELRVPDPAAVDRGRLERLITAEIPAHVGFTLEIEAS</sequence>
<dbReference type="InterPro" id="IPR011748">
    <property type="entry name" value="Unchr_phage_tail-like"/>
</dbReference>
<dbReference type="EMBL" id="BAABHS010000024">
    <property type="protein sequence ID" value="GAA4982117.1"/>
    <property type="molecule type" value="Genomic_DNA"/>
</dbReference>
<proteinExistence type="predicted"/>
<dbReference type="InterPro" id="IPR006521">
    <property type="entry name" value="Tail_protein_I"/>
</dbReference>
<name>A0ABP9HYC3_9ACTN</name>
<dbReference type="Pfam" id="PF09684">
    <property type="entry name" value="Tail_P2_I"/>
    <property type="match status" value="1"/>
</dbReference>
<accession>A0ABP9HYC3</accession>
<comment type="caution">
    <text evidence="1">The sequence shown here is derived from an EMBL/GenBank/DDBJ whole genome shotgun (WGS) entry which is preliminary data.</text>
</comment>
<dbReference type="NCBIfam" id="TIGR02242">
    <property type="entry name" value="tail_TIGR02242"/>
    <property type="match status" value="1"/>
</dbReference>
<dbReference type="Proteomes" id="UP001500466">
    <property type="component" value="Unassembled WGS sequence"/>
</dbReference>
<reference evidence="2" key="1">
    <citation type="journal article" date="2019" name="Int. J. Syst. Evol. Microbiol.">
        <title>The Global Catalogue of Microorganisms (GCM) 10K type strain sequencing project: providing services to taxonomists for standard genome sequencing and annotation.</title>
        <authorList>
            <consortium name="The Broad Institute Genomics Platform"/>
            <consortium name="The Broad Institute Genome Sequencing Center for Infectious Disease"/>
            <person name="Wu L."/>
            <person name="Ma J."/>
        </authorList>
    </citation>
    <scope>NUCLEOTIDE SEQUENCE [LARGE SCALE GENOMIC DNA]</scope>
    <source>
        <strain evidence="2">JCM 17986</strain>
    </source>
</reference>
<protein>
    <submittedName>
        <fullName evidence="1">Phage tail protein</fullName>
    </submittedName>
</protein>
<organism evidence="1 2">
    <name type="scientific">Yinghuangia aomiensis</name>
    <dbReference type="NCBI Taxonomy" id="676205"/>
    <lineage>
        <taxon>Bacteria</taxon>
        <taxon>Bacillati</taxon>
        <taxon>Actinomycetota</taxon>
        <taxon>Actinomycetes</taxon>
        <taxon>Kitasatosporales</taxon>
        <taxon>Streptomycetaceae</taxon>
        <taxon>Yinghuangia</taxon>
    </lineage>
</organism>
<gene>
    <name evidence="1" type="ORF">GCM10023205_59390</name>
</gene>
<evidence type="ECO:0000313" key="2">
    <source>
        <dbReference type="Proteomes" id="UP001500466"/>
    </source>
</evidence>
<keyword evidence="2" id="KW-1185">Reference proteome</keyword>